<dbReference type="EMBL" id="VSSQ01000767">
    <property type="protein sequence ID" value="MPM01005.1"/>
    <property type="molecule type" value="Genomic_DNA"/>
</dbReference>
<evidence type="ECO:0000256" key="1">
    <source>
        <dbReference type="SAM" id="Phobius"/>
    </source>
</evidence>
<dbReference type="InterPro" id="IPR012902">
    <property type="entry name" value="N_methyl_site"/>
</dbReference>
<reference evidence="2" key="1">
    <citation type="submission" date="2019-08" db="EMBL/GenBank/DDBJ databases">
        <authorList>
            <person name="Kucharzyk K."/>
            <person name="Murdoch R.W."/>
            <person name="Higgins S."/>
            <person name="Loffler F."/>
        </authorList>
    </citation>
    <scope>NUCLEOTIDE SEQUENCE</scope>
</reference>
<gene>
    <name evidence="2" type="ORF">SDC9_47242</name>
</gene>
<organism evidence="2">
    <name type="scientific">bioreactor metagenome</name>
    <dbReference type="NCBI Taxonomy" id="1076179"/>
    <lineage>
        <taxon>unclassified sequences</taxon>
        <taxon>metagenomes</taxon>
        <taxon>ecological metagenomes</taxon>
    </lineage>
</organism>
<comment type="caution">
    <text evidence="2">The sequence shown here is derived from an EMBL/GenBank/DDBJ whole genome shotgun (WGS) entry which is preliminary data.</text>
</comment>
<keyword evidence="1" id="KW-1133">Transmembrane helix</keyword>
<evidence type="ECO:0008006" key="3">
    <source>
        <dbReference type="Google" id="ProtNLM"/>
    </source>
</evidence>
<keyword evidence="1" id="KW-0812">Transmembrane</keyword>
<proteinExistence type="predicted"/>
<keyword evidence="1" id="KW-0472">Membrane</keyword>
<dbReference type="Pfam" id="PF07963">
    <property type="entry name" value="N_methyl"/>
    <property type="match status" value="1"/>
</dbReference>
<dbReference type="AlphaFoldDB" id="A0A644WB04"/>
<evidence type="ECO:0000313" key="2">
    <source>
        <dbReference type="EMBL" id="MPM01005.1"/>
    </source>
</evidence>
<feature type="transmembrane region" description="Helical" evidence="1">
    <location>
        <begin position="12"/>
        <end position="33"/>
    </location>
</feature>
<dbReference type="NCBIfam" id="TIGR02532">
    <property type="entry name" value="IV_pilin_GFxxxE"/>
    <property type="match status" value="1"/>
</dbReference>
<protein>
    <recommendedName>
        <fullName evidence="3">Prepilin-type N-terminal cleavage/methylation domain-containing protein</fullName>
    </recommendedName>
</protein>
<accession>A0A644WB04</accession>
<name>A0A644WB04_9ZZZZ</name>
<sequence length="141" mass="16237">MKRLNAFTLPEVLIVMVVTSIIIISLFSGLSLLKQYVAKVSNSSIESLENSSRLDFLNEQFYISDSIVYSNNQYIFYRNNKSSIIDIDSLFNNVVDVKNYFSKADNNKIDSLTIIIKQGINEIEMKFCLNKKPNINYQEND</sequence>